<evidence type="ECO:0000256" key="1">
    <source>
        <dbReference type="ARBA" id="ARBA00022481"/>
    </source>
</evidence>
<keyword evidence="3" id="KW-1133">Transmembrane helix</keyword>
<dbReference type="InterPro" id="IPR012902">
    <property type="entry name" value="N_methyl_site"/>
</dbReference>
<dbReference type="AlphaFoldDB" id="A0A8S0W877"/>
<reference evidence="5" key="2">
    <citation type="submission" date="2020-01" db="EMBL/GenBank/DDBJ databases">
        <authorList>
            <person name="Hornung B."/>
        </authorList>
    </citation>
    <scope>NUCLEOTIDE SEQUENCE</scope>
    <source>
        <strain evidence="5">PacBioINE</strain>
    </source>
</reference>
<keyword evidence="7" id="KW-1185">Reference proteome</keyword>
<dbReference type="SUPFAM" id="SSF54523">
    <property type="entry name" value="Pili subunits"/>
    <property type="match status" value="1"/>
</dbReference>
<keyword evidence="1" id="KW-0488">Methylation</keyword>
<dbReference type="EMBL" id="CDGJ01000037">
    <property type="protein sequence ID" value="CEJ07076.1"/>
    <property type="molecule type" value="Genomic_DNA"/>
</dbReference>
<evidence type="ECO:0000256" key="2">
    <source>
        <dbReference type="SAM" id="MobiDB-lite"/>
    </source>
</evidence>
<feature type="transmembrane region" description="Helical" evidence="3">
    <location>
        <begin position="85"/>
        <end position="105"/>
    </location>
</feature>
<evidence type="ECO:0000259" key="4">
    <source>
        <dbReference type="Pfam" id="PF08334"/>
    </source>
</evidence>
<evidence type="ECO:0000313" key="7">
    <source>
        <dbReference type="Proteomes" id="UP001071230"/>
    </source>
</evidence>
<name>A0A8S0W877_9FIRM</name>
<dbReference type="InterPro" id="IPR000983">
    <property type="entry name" value="Bac_GSPG_pilin"/>
</dbReference>
<dbReference type="NCBIfam" id="TIGR02532">
    <property type="entry name" value="IV_pilin_GFxxxE"/>
    <property type="match status" value="1"/>
</dbReference>
<dbReference type="GO" id="GO:0015627">
    <property type="term" value="C:type II protein secretion system complex"/>
    <property type="evidence" value="ECO:0007669"/>
    <property type="project" value="InterPro"/>
</dbReference>
<dbReference type="KEGG" id="aacx:DEACI_2256"/>
<dbReference type="InterPro" id="IPR045584">
    <property type="entry name" value="Pilin-like"/>
</dbReference>
<reference evidence="6" key="1">
    <citation type="submission" date="2014-11" db="EMBL/GenBank/DDBJ databases">
        <authorList>
            <person name="Hornung B.V."/>
        </authorList>
    </citation>
    <scope>NUCLEOTIDE SEQUENCE</scope>
    <source>
        <strain evidence="6">INE</strain>
    </source>
</reference>
<accession>A0A8S0W877</accession>
<feature type="region of interest" description="Disordered" evidence="2">
    <location>
        <begin position="39"/>
        <end position="69"/>
    </location>
</feature>
<dbReference type="Gene3D" id="3.30.700.10">
    <property type="entry name" value="Glycoprotein, Type 4 Pilin"/>
    <property type="match status" value="1"/>
</dbReference>
<organism evidence="5">
    <name type="scientific">Acididesulfobacillus acetoxydans</name>
    <dbReference type="NCBI Taxonomy" id="1561005"/>
    <lineage>
        <taxon>Bacteria</taxon>
        <taxon>Bacillati</taxon>
        <taxon>Bacillota</taxon>
        <taxon>Clostridia</taxon>
        <taxon>Eubacteriales</taxon>
        <taxon>Peptococcaceae</taxon>
        <taxon>Acididesulfobacillus</taxon>
    </lineage>
</organism>
<dbReference type="Proteomes" id="UP001071230">
    <property type="component" value="Unassembled WGS sequence"/>
</dbReference>
<proteinExistence type="predicted"/>
<keyword evidence="3" id="KW-0812">Transmembrane</keyword>
<evidence type="ECO:0000313" key="6">
    <source>
        <dbReference type="EMBL" id="CEJ07076.1"/>
    </source>
</evidence>
<evidence type="ECO:0000256" key="3">
    <source>
        <dbReference type="SAM" id="Phobius"/>
    </source>
</evidence>
<dbReference type="InterPro" id="IPR013545">
    <property type="entry name" value="T2SS_protein-GspG_C"/>
</dbReference>
<gene>
    <name evidence="6" type="ORF">DEACI_1532</name>
    <name evidence="5" type="ORF">DEACI_2256</name>
</gene>
<dbReference type="Pfam" id="PF08334">
    <property type="entry name" value="T2SSG"/>
    <property type="match status" value="1"/>
</dbReference>
<sequence>MVRGNRPEKRNLYGFPMTPDSSRDIPGSLWHCLRNSQEKGRNQMTFRRLGRPPGSGQGGKRRQSPQERVGFRAGKICSGRGDRGFTLWELLLVLALMGFLMGSFIPHFTSSFIPIQKRMQEADVRRVEGALQLYKVDVGALPRHLEDLIRKPEGVKGWQGPYLKERPLSGPGMVYTFDSYGRVEVSP</sequence>
<protein>
    <submittedName>
        <fullName evidence="6">Bacterial general secretion pathway protein G signature</fullName>
    </submittedName>
    <submittedName>
        <fullName evidence="5">Prokaryotic N-terminal methylation site</fullName>
    </submittedName>
</protein>
<dbReference type="Proteomes" id="UP000836597">
    <property type="component" value="Chromosome"/>
</dbReference>
<dbReference type="PRINTS" id="PR00813">
    <property type="entry name" value="BCTERIALGSPG"/>
</dbReference>
<feature type="region of interest" description="Disordered" evidence="2">
    <location>
        <begin position="1"/>
        <end position="20"/>
    </location>
</feature>
<keyword evidence="3" id="KW-0472">Membrane</keyword>
<evidence type="ECO:0000313" key="5">
    <source>
        <dbReference type="EMBL" id="CAA7601589.1"/>
    </source>
</evidence>
<feature type="compositionally biased region" description="Basic and acidic residues" evidence="2">
    <location>
        <begin position="1"/>
        <end position="11"/>
    </location>
</feature>
<feature type="domain" description="Type II secretion system protein GspG C-terminal" evidence="4">
    <location>
        <begin position="119"/>
        <end position="181"/>
    </location>
</feature>
<dbReference type="GO" id="GO:0015628">
    <property type="term" value="P:protein secretion by the type II secretion system"/>
    <property type="evidence" value="ECO:0007669"/>
    <property type="project" value="InterPro"/>
</dbReference>
<dbReference type="EMBL" id="LR746496">
    <property type="protein sequence ID" value="CAA7601589.1"/>
    <property type="molecule type" value="Genomic_DNA"/>
</dbReference>